<evidence type="ECO:0000313" key="1">
    <source>
        <dbReference type="EMBL" id="KAJ8127421.1"/>
    </source>
</evidence>
<comment type="caution">
    <text evidence="1">The sequence shown here is derived from an EMBL/GenBank/DDBJ whole genome shotgun (WGS) entry which is preliminary data.</text>
</comment>
<name>A0ACC2JJ00_9PEZI</name>
<protein>
    <submittedName>
        <fullName evidence="1">Uncharacterized protein</fullName>
    </submittedName>
</protein>
<evidence type="ECO:0000313" key="2">
    <source>
        <dbReference type="Proteomes" id="UP001153332"/>
    </source>
</evidence>
<sequence length="163" mass="17635">MVQVEKERHTFYAGKPQPASGSSGHIETIDPSNGKPLCRIHTSSHDSIDAAVKSAQDAFPSWSTTPPIERARILQRAVALLRQRNDALARVETLDTGKPYSETSTVDIVTGADVLEYFANLVASGGLNGESFRLRPSAMVYTSKEPLGRVHAVTCGIPSWDIS</sequence>
<dbReference type="Proteomes" id="UP001153332">
    <property type="component" value="Unassembled WGS sequence"/>
</dbReference>
<organism evidence="1 2">
    <name type="scientific">Lasiodiplodia mahajangana</name>
    <dbReference type="NCBI Taxonomy" id="1108764"/>
    <lineage>
        <taxon>Eukaryota</taxon>
        <taxon>Fungi</taxon>
        <taxon>Dikarya</taxon>
        <taxon>Ascomycota</taxon>
        <taxon>Pezizomycotina</taxon>
        <taxon>Dothideomycetes</taxon>
        <taxon>Dothideomycetes incertae sedis</taxon>
        <taxon>Botryosphaeriales</taxon>
        <taxon>Botryosphaeriaceae</taxon>
        <taxon>Lasiodiplodia</taxon>
    </lineage>
</organism>
<accession>A0ACC2JJ00</accession>
<proteinExistence type="predicted"/>
<dbReference type="EMBL" id="JAPUUL010001431">
    <property type="protein sequence ID" value="KAJ8127421.1"/>
    <property type="molecule type" value="Genomic_DNA"/>
</dbReference>
<reference evidence="1" key="1">
    <citation type="submission" date="2022-12" db="EMBL/GenBank/DDBJ databases">
        <title>Genome Sequence of Lasiodiplodia mahajangana.</title>
        <authorList>
            <person name="Buettner E."/>
        </authorList>
    </citation>
    <scope>NUCLEOTIDE SEQUENCE</scope>
    <source>
        <strain evidence="1">VT137</strain>
    </source>
</reference>
<keyword evidence="2" id="KW-1185">Reference proteome</keyword>
<gene>
    <name evidence="1" type="ORF">O1611_g6215</name>
</gene>